<dbReference type="PRINTS" id="PR00419">
    <property type="entry name" value="ADXRDTASE"/>
</dbReference>
<dbReference type="Proteomes" id="UP001652623">
    <property type="component" value="Chromosome 9"/>
</dbReference>
<dbReference type="RefSeq" id="XP_048337345.2">
    <property type="nucleotide sequence ID" value="XM_048481388.2"/>
</dbReference>
<dbReference type="PANTHER" id="PTHR42923:SF24">
    <property type="entry name" value="OS04G0560500 PROTEIN"/>
    <property type="match status" value="1"/>
</dbReference>
<name>A0ABM3IXH0_ZIZJJ</name>
<dbReference type="InterPro" id="IPR002937">
    <property type="entry name" value="Amino_oxidase"/>
</dbReference>
<evidence type="ECO:0000313" key="3">
    <source>
        <dbReference type="RefSeq" id="XP_048337345.2"/>
    </source>
</evidence>
<dbReference type="GeneID" id="107427368"/>
<dbReference type="Gene3D" id="3.50.50.60">
    <property type="entry name" value="FAD/NAD(P)-binding domain"/>
    <property type="match status" value="1"/>
</dbReference>
<keyword evidence="2" id="KW-1185">Reference proteome</keyword>
<evidence type="ECO:0000313" key="2">
    <source>
        <dbReference type="Proteomes" id="UP001652623"/>
    </source>
</evidence>
<dbReference type="InterPro" id="IPR036188">
    <property type="entry name" value="FAD/NAD-bd_sf"/>
</dbReference>
<reference evidence="3" key="1">
    <citation type="submission" date="2025-08" db="UniProtKB">
        <authorList>
            <consortium name="RefSeq"/>
        </authorList>
    </citation>
    <scope>IDENTIFICATION</scope>
    <source>
        <tissue evidence="3">Seedling</tissue>
    </source>
</reference>
<gene>
    <name evidence="3" type="primary">LOC107427368</name>
</gene>
<dbReference type="Pfam" id="PF01593">
    <property type="entry name" value="Amino_oxidase"/>
    <property type="match status" value="1"/>
</dbReference>
<dbReference type="PANTHER" id="PTHR42923">
    <property type="entry name" value="PROTOPORPHYRINOGEN OXIDASE"/>
    <property type="match status" value="1"/>
</dbReference>
<feature type="domain" description="Amine oxidase" evidence="1">
    <location>
        <begin position="111"/>
        <end position="539"/>
    </location>
</feature>
<proteinExistence type="predicted"/>
<dbReference type="SUPFAM" id="SSF51905">
    <property type="entry name" value="FAD/NAD(P)-binding domain"/>
    <property type="match status" value="1"/>
</dbReference>
<accession>A0ABM3IXH0</accession>
<evidence type="ECO:0000259" key="1">
    <source>
        <dbReference type="Pfam" id="PF01593"/>
    </source>
</evidence>
<organism evidence="2 3">
    <name type="scientific">Ziziphus jujuba</name>
    <name type="common">Chinese jujube</name>
    <name type="synonym">Ziziphus sativa</name>
    <dbReference type="NCBI Taxonomy" id="326968"/>
    <lineage>
        <taxon>Eukaryota</taxon>
        <taxon>Viridiplantae</taxon>
        <taxon>Streptophyta</taxon>
        <taxon>Embryophyta</taxon>
        <taxon>Tracheophyta</taxon>
        <taxon>Spermatophyta</taxon>
        <taxon>Magnoliopsida</taxon>
        <taxon>eudicotyledons</taxon>
        <taxon>Gunneridae</taxon>
        <taxon>Pentapetalae</taxon>
        <taxon>rosids</taxon>
        <taxon>fabids</taxon>
        <taxon>Rosales</taxon>
        <taxon>Rhamnaceae</taxon>
        <taxon>Paliureae</taxon>
        <taxon>Ziziphus</taxon>
    </lineage>
</organism>
<dbReference type="InterPro" id="IPR050464">
    <property type="entry name" value="Zeta_carotene_desat/Oxidored"/>
</dbReference>
<sequence length="585" mass="65420">MISNTQLQLHAPKNKIIIIKSCEHCLLVLPCCQKSCKAKSKVAITEFGSRNKTMSFACWSVALTLPPTTQFFSSSRYRSGFWCRAEGLADHANGGPVIKKKKVVVVGSGWAGLGAAHHLCKQGFDVTVLEGGDDFGGLDDVGIRGYGYPYKNIFSLVDELGIKPFTNWTKSAQYSEEGLQVEFPIFQDQPQLPAPLGSLLYTQLVQLPLVDKLTLLPLVIAAIDFDNTDTAWRKYDSITARELFKQFSCSERLYKNVIGPLLQVGLFAPGEQCSAAAVLGVLNYIFAHQKDFDLVWCRGTAREVIFTPWMDSLRAKGCKFLEGGRVTDFFINNDTGNVSEVISNRETHNADAVILAVGISTLQDLVKNSAVLSTREEFLKVLNLGSIDVLTIKLWLDRQVNIPTASNACSGFDDSFGWTFFHLNAIHDEYKDNPVTVLQADFYHASEFLPQNDEQLVTKVICYLTKCIKDFENAVVMDREIKKYPKSLTHFFPGSYKNMVRGSTSFPNLFMAGDWIINRHGSWSQEKSYITGLEAANRVVDYLEQGSFAKIIPVEGDEPHIQTLRSLNRSFNELRAQLPLSDYFL</sequence>
<protein>
    <submittedName>
        <fullName evidence="3">Uncharacterized protein LOC107427368 isoform X1</fullName>
    </submittedName>
</protein>